<dbReference type="SUPFAM" id="SSF48179">
    <property type="entry name" value="6-phosphogluconate dehydrogenase C-terminal domain-like"/>
    <property type="match status" value="1"/>
</dbReference>
<dbReference type="KEGG" id="aaeo:BJI67_08645"/>
<dbReference type="FunFam" id="1.20.5.320:FF:000001">
    <property type="entry name" value="6-phosphogluconate dehydrogenase, decarboxylating"/>
    <property type="match status" value="1"/>
</dbReference>
<evidence type="ECO:0000313" key="18">
    <source>
        <dbReference type="EMBL" id="AOV17116.1"/>
    </source>
</evidence>
<comment type="function">
    <text evidence="1 12">Catalyzes the oxidative decarboxylation of 6-phosphogluconate to ribulose 5-phosphate and CO(2), with concomitant reduction of NADP to NADPH.</text>
</comment>
<dbReference type="RefSeq" id="WP_070072687.1">
    <property type="nucleotide sequence ID" value="NZ_CP017448.1"/>
</dbReference>
<feature type="binding site" evidence="15">
    <location>
        <begin position="35"/>
        <end position="37"/>
    </location>
    <ligand>
        <name>NADP(+)</name>
        <dbReference type="ChEBI" id="CHEBI:58349"/>
    </ligand>
</feature>
<evidence type="ECO:0000256" key="7">
    <source>
        <dbReference type="ARBA" id="ARBA00022857"/>
    </source>
</evidence>
<dbReference type="InterPro" id="IPR036291">
    <property type="entry name" value="NAD(P)-bd_dom_sf"/>
</dbReference>
<evidence type="ECO:0000256" key="12">
    <source>
        <dbReference type="PIRNR" id="PIRNR000109"/>
    </source>
</evidence>
<dbReference type="GO" id="GO:0004616">
    <property type="term" value="F:phosphogluconate dehydrogenase (decarboxylating) activity"/>
    <property type="evidence" value="ECO:0007669"/>
    <property type="project" value="UniProtKB-EC"/>
</dbReference>
<reference evidence="18 19" key="1">
    <citation type="submission" date="2016-09" db="EMBL/GenBank/DDBJ databases">
        <title>Acidihalobacter prosperus V6 (DSM14174).</title>
        <authorList>
            <person name="Khaleque H.N."/>
            <person name="Ramsay J.P."/>
            <person name="Murphy R.J.T."/>
            <person name="Kaksonen A.H."/>
            <person name="Boxall N.J."/>
            <person name="Watkin E.L.J."/>
        </authorList>
    </citation>
    <scope>NUCLEOTIDE SEQUENCE [LARGE SCALE GENOMIC DNA]</scope>
    <source>
        <strain evidence="18 19">V6</strain>
    </source>
</reference>
<dbReference type="Proteomes" id="UP000095342">
    <property type="component" value="Chromosome"/>
</dbReference>
<dbReference type="InterPro" id="IPR006184">
    <property type="entry name" value="6PGdom_BS"/>
</dbReference>
<keyword evidence="10 12" id="KW-0570">Pentose shunt</keyword>
<name>A0A1D8K845_9GAMM</name>
<dbReference type="SMART" id="SM01350">
    <property type="entry name" value="6PGD"/>
    <property type="match status" value="1"/>
</dbReference>
<feature type="active site" description="Proton donor" evidence="13">
    <location>
        <position position="196"/>
    </location>
</feature>
<evidence type="ECO:0000256" key="4">
    <source>
        <dbReference type="ARBA" id="ARBA00011738"/>
    </source>
</evidence>
<feature type="binding site" description="in other chain" evidence="14">
    <location>
        <begin position="134"/>
        <end position="136"/>
    </location>
    <ligand>
        <name>substrate</name>
        <note>ligand shared between dimeric partners</note>
    </ligand>
</feature>
<dbReference type="GO" id="GO:0019521">
    <property type="term" value="P:D-gluconate metabolic process"/>
    <property type="evidence" value="ECO:0007669"/>
    <property type="project" value="UniProtKB-KW"/>
</dbReference>
<comment type="catalytic activity">
    <reaction evidence="11 12 16">
        <text>6-phospho-D-gluconate + NADP(+) = D-ribulose 5-phosphate + CO2 + NADPH</text>
        <dbReference type="Rhea" id="RHEA:10116"/>
        <dbReference type="ChEBI" id="CHEBI:16526"/>
        <dbReference type="ChEBI" id="CHEBI:57783"/>
        <dbReference type="ChEBI" id="CHEBI:58121"/>
        <dbReference type="ChEBI" id="CHEBI:58349"/>
        <dbReference type="ChEBI" id="CHEBI:58759"/>
        <dbReference type="EC" id="1.1.1.44"/>
    </reaction>
</comment>
<dbReference type="PRINTS" id="PR00076">
    <property type="entry name" value="6PGDHDRGNASE"/>
</dbReference>
<comment type="subunit">
    <text evidence="4 12">Homodimer.</text>
</comment>
<feature type="active site" description="Proton acceptor" evidence="13">
    <location>
        <position position="189"/>
    </location>
</feature>
<dbReference type="PROSITE" id="PS00461">
    <property type="entry name" value="6PGD"/>
    <property type="match status" value="1"/>
</dbReference>
<evidence type="ECO:0000256" key="3">
    <source>
        <dbReference type="ARBA" id="ARBA00008419"/>
    </source>
</evidence>
<dbReference type="InterPro" id="IPR006183">
    <property type="entry name" value="Pgluconate_DH"/>
</dbReference>
<comment type="pathway">
    <text evidence="2 12 16">Carbohydrate degradation; pentose phosphate pathway; D-ribulose 5-phosphate from D-glucose 6-phosphate (oxidative stage): step 3/3.</text>
</comment>
<dbReference type="Pfam" id="PF03446">
    <property type="entry name" value="NAD_binding_2"/>
    <property type="match status" value="1"/>
</dbReference>
<evidence type="ECO:0000256" key="1">
    <source>
        <dbReference type="ARBA" id="ARBA00002526"/>
    </source>
</evidence>
<feature type="binding site" description="in other chain" evidence="14">
    <location>
        <position position="108"/>
    </location>
    <ligand>
        <name>substrate</name>
        <note>ligand shared between dimeric partners</note>
    </ligand>
</feature>
<feature type="binding site" evidence="15">
    <location>
        <begin position="12"/>
        <end position="17"/>
    </location>
    <ligand>
        <name>NADP(+)</name>
        <dbReference type="ChEBI" id="CHEBI:58349"/>
    </ligand>
</feature>
<feature type="binding site" description="in other chain" evidence="14">
    <location>
        <position position="294"/>
    </location>
    <ligand>
        <name>substrate</name>
        <note>ligand shared between dimeric partners</note>
    </ligand>
</feature>
<dbReference type="GO" id="GO:0050661">
    <property type="term" value="F:NADP binding"/>
    <property type="evidence" value="ECO:0007669"/>
    <property type="project" value="InterPro"/>
</dbReference>
<proteinExistence type="inferred from homology"/>
<feature type="binding site" evidence="15">
    <location>
        <begin position="81"/>
        <end position="83"/>
    </location>
    <ligand>
        <name>NADP(+)</name>
        <dbReference type="ChEBI" id="CHEBI:58349"/>
    </ligand>
</feature>
<evidence type="ECO:0000256" key="15">
    <source>
        <dbReference type="PIRSR" id="PIRSR000109-3"/>
    </source>
</evidence>
<evidence type="ECO:0000256" key="8">
    <source>
        <dbReference type="ARBA" id="ARBA00023002"/>
    </source>
</evidence>
<evidence type="ECO:0000256" key="13">
    <source>
        <dbReference type="PIRSR" id="PIRSR000109-1"/>
    </source>
</evidence>
<dbReference type="PIRSF" id="PIRSF000109">
    <property type="entry name" value="6PGD"/>
    <property type="match status" value="1"/>
</dbReference>
<feature type="binding site" description="in other chain" evidence="14">
    <location>
        <position position="197"/>
    </location>
    <ligand>
        <name>substrate</name>
        <note>ligand shared between dimeric partners</note>
    </ligand>
</feature>
<dbReference type="EMBL" id="CP017448">
    <property type="protein sequence ID" value="AOV17116.1"/>
    <property type="molecule type" value="Genomic_DNA"/>
</dbReference>
<protein>
    <recommendedName>
        <fullName evidence="6 12">6-phosphogluconate dehydrogenase, decarboxylating</fullName>
        <ecNumber evidence="5 12">1.1.1.44</ecNumber>
    </recommendedName>
</protein>
<gene>
    <name evidence="18" type="ORF">BJI67_08645</name>
</gene>
<evidence type="ECO:0000256" key="6">
    <source>
        <dbReference type="ARBA" id="ARBA00018193"/>
    </source>
</evidence>
<dbReference type="InterPro" id="IPR008927">
    <property type="entry name" value="6-PGluconate_DH-like_C_sf"/>
</dbReference>
<dbReference type="PANTHER" id="PTHR11811">
    <property type="entry name" value="6-PHOSPHOGLUCONATE DEHYDROGENASE"/>
    <property type="match status" value="1"/>
</dbReference>
<keyword evidence="8 12" id="KW-0560">Oxidoreductase</keyword>
<dbReference type="FunFam" id="1.10.1040.10:FF:000032">
    <property type="entry name" value="6-phosphogluconate dehydrogenase, decarboxylating"/>
    <property type="match status" value="1"/>
</dbReference>
<dbReference type="Gene3D" id="1.10.1040.10">
    <property type="entry name" value="N-(1-d-carboxylethyl)-l-norvaline Dehydrogenase, domain 2"/>
    <property type="match status" value="1"/>
</dbReference>
<dbReference type="NCBIfam" id="TIGR00873">
    <property type="entry name" value="gnd"/>
    <property type="match status" value="1"/>
</dbReference>
<feature type="binding site" description="in other chain" evidence="14">
    <location>
        <position position="267"/>
    </location>
    <ligand>
        <name>substrate</name>
        <note>ligand shared between dimeric partners</note>
    </ligand>
</feature>
<dbReference type="InterPro" id="IPR006115">
    <property type="entry name" value="6PGDH_NADP-bd"/>
</dbReference>
<dbReference type="SUPFAM" id="SSF51735">
    <property type="entry name" value="NAD(P)-binding Rossmann-fold domains"/>
    <property type="match status" value="1"/>
</dbReference>
<sequence length="480" mass="50082">MATSPFDIGVVGLGVMGANLGLNLASRGARVAGYNHSRGKADAFTARAAAELDRPDQAQGTDDLNAFIVSLTRPRIVLLMVPAGVVDDAIAQISPHLQAGDIVIDGGNSHFPDTERRLSTLAGQDLHFIGMGVSGGETGARFGPSMMPGGEAAAWKHVRPLLEPAAAIAPDGAPCVSWMGSGGAGHFVKMVHNGIEYALMQQIAEIYDLLHRGAGYDHADLHRLFAEWNEGTLAGYLIEITADILQQPDDSGSGLLLDKIRDAAGQKGTGRWTSEAAFELGVPTPAIDAAVTARGLSDLYAARQTAAGMLPGPATVAPSASLAKQAAAALEAGMLIAYTQGMHLIAEAAEAKGYGTSLDTVARIWRGGCIIRAALLDDLAAAYVSPPLMGNPLFDETLSARLGKLEGGLRTIVTQGAIGGIPMPALAAALAYYDGLRSRRLPANLIQAQRDYFGAHTYERLDKPGIFHTHWGTGAIPTDG</sequence>
<comment type="similarity">
    <text evidence="3 12 16">Belongs to the 6-phosphogluconate dehydrogenase family.</text>
</comment>
<accession>A0A1D8K845</accession>
<feature type="binding site" evidence="14">
    <location>
        <position position="450"/>
    </location>
    <ligand>
        <name>substrate</name>
        <note>ligand shared between dimeric partners</note>
    </ligand>
</feature>
<evidence type="ECO:0000256" key="11">
    <source>
        <dbReference type="ARBA" id="ARBA00048640"/>
    </source>
</evidence>
<dbReference type="Gene3D" id="1.20.5.320">
    <property type="entry name" value="6-Phosphogluconate Dehydrogenase, domain 3"/>
    <property type="match status" value="1"/>
</dbReference>
<dbReference type="Pfam" id="PF00393">
    <property type="entry name" value="6PGD"/>
    <property type="match status" value="1"/>
</dbReference>
<dbReference type="NCBIfam" id="NF006765">
    <property type="entry name" value="PRK09287.1"/>
    <property type="match status" value="1"/>
</dbReference>
<dbReference type="InterPro" id="IPR013328">
    <property type="entry name" value="6PGD_dom2"/>
</dbReference>
<dbReference type="InterPro" id="IPR006114">
    <property type="entry name" value="6PGDH_C"/>
</dbReference>
<evidence type="ECO:0000256" key="9">
    <source>
        <dbReference type="ARBA" id="ARBA00023064"/>
    </source>
</evidence>
<evidence type="ECO:0000259" key="17">
    <source>
        <dbReference type="SMART" id="SM01350"/>
    </source>
</evidence>
<evidence type="ECO:0000256" key="10">
    <source>
        <dbReference type="ARBA" id="ARBA00023126"/>
    </source>
</evidence>
<feature type="binding site" evidence="15">
    <location>
        <position position="108"/>
    </location>
    <ligand>
        <name>NADP(+)</name>
        <dbReference type="ChEBI" id="CHEBI:58349"/>
    </ligand>
</feature>
<keyword evidence="19" id="KW-1185">Reference proteome</keyword>
<dbReference type="UniPathway" id="UPA00115">
    <property type="reaction ID" value="UER00410"/>
</dbReference>
<evidence type="ECO:0000256" key="5">
    <source>
        <dbReference type="ARBA" id="ARBA00013011"/>
    </source>
</evidence>
<feature type="binding site" evidence="14">
    <location>
        <position position="456"/>
    </location>
    <ligand>
        <name>substrate</name>
        <note>ligand shared between dimeric partners</note>
    </ligand>
</feature>
<dbReference type="EC" id="1.1.1.44" evidence="5 12"/>
<feature type="binding site" description="in other chain" evidence="14">
    <location>
        <begin position="192"/>
        <end position="193"/>
    </location>
    <ligand>
        <name>substrate</name>
        <note>ligand shared between dimeric partners</note>
    </ligand>
</feature>
<feature type="domain" description="6-phosphogluconate dehydrogenase C-terminal" evidence="17">
    <location>
        <begin position="185"/>
        <end position="472"/>
    </location>
</feature>
<keyword evidence="7 12" id="KW-0521">NADP</keyword>
<dbReference type="GO" id="GO:0006098">
    <property type="term" value="P:pentose-phosphate shunt"/>
    <property type="evidence" value="ECO:0007669"/>
    <property type="project" value="UniProtKB-UniPathway"/>
</dbReference>
<organism evidence="18 19">
    <name type="scientific">Acidihalobacter aeolianus</name>
    <dbReference type="NCBI Taxonomy" id="2792603"/>
    <lineage>
        <taxon>Bacteria</taxon>
        <taxon>Pseudomonadati</taxon>
        <taxon>Pseudomonadota</taxon>
        <taxon>Gammaproteobacteria</taxon>
        <taxon>Chromatiales</taxon>
        <taxon>Ectothiorhodospiraceae</taxon>
        <taxon>Acidihalobacter</taxon>
    </lineage>
</organism>
<evidence type="ECO:0000313" key="19">
    <source>
        <dbReference type="Proteomes" id="UP000095342"/>
    </source>
</evidence>
<evidence type="ECO:0000256" key="16">
    <source>
        <dbReference type="RuleBase" id="RU000485"/>
    </source>
</evidence>
<keyword evidence="9 16" id="KW-0311">Gluconate utilization</keyword>
<dbReference type="InterPro" id="IPR006113">
    <property type="entry name" value="6PGDH_Gnd/GntZ"/>
</dbReference>
<evidence type="ECO:0000256" key="14">
    <source>
        <dbReference type="PIRSR" id="PIRSR000109-2"/>
    </source>
</evidence>
<dbReference type="Gene3D" id="3.40.50.720">
    <property type="entry name" value="NAD(P)-binding Rossmann-like Domain"/>
    <property type="match status" value="1"/>
</dbReference>
<evidence type="ECO:0000256" key="2">
    <source>
        <dbReference type="ARBA" id="ARBA00004874"/>
    </source>
</evidence>
<dbReference type="AlphaFoldDB" id="A0A1D8K845"/>